<dbReference type="GO" id="GO:0030682">
    <property type="term" value="P:symbiont-mediated perturbation of host defenses"/>
    <property type="evidence" value="ECO:0007669"/>
    <property type="project" value="InterPro"/>
</dbReference>
<keyword evidence="1" id="KW-0732">Signal</keyword>
<organism evidence="2">
    <name type="scientific">Rhipicephalus microplus</name>
    <name type="common">Cattle tick</name>
    <name type="synonym">Boophilus microplus</name>
    <dbReference type="NCBI Taxonomy" id="6941"/>
    <lineage>
        <taxon>Eukaryota</taxon>
        <taxon>Metazoa</taxon>
        <taxon>Ecdysozoa</taxon>
        <taxon>Arthropoda</taxon>
        <taxon>Chelicerata</taxon>
        <taxon>Arachnida</taxon>
        <taxon>Acari</taxon>
        <taxon>Parasitiformes</taxon>
        <taxon>Ixodida</taxon>
        <taxon>Ixodoidea</taxon>
        <taxon>Ixodidae</taxon>
        <taxon>Rhipicephalinae</taxon>
        <taxon>Rhipicephalus</taxon>
        <taxon>Boophilus</taxon>
    </lineage>
</organism>
<dbReference type="InterPro" id="IPR012674">
    <property type="entry name" value="Calycin"/>
</dbReference>
<evidence type="ECO:0000256" key="1">
    <source>
        <dbReference type="SAM" id="SignalP"/>
    </source>
</evidence>
<feature type="signal peptide" evidence="1">
    <location>
        <begin position="1"/>
        <end position="28"/>
    </location>
</feature>
<protein>
    <submittedName>
        <fullName evidence="2">Putative group iii salivary lipocalin</fullName>
    </submittedName>
</protein>
<dbReference type="Gene3D" id="2.40.128.20">
    <property type="match status" value="1"/>
</dbReference>
<dbReference type="Pfam" id="PF02098">
    <property type="entry name" value="His_binding"/>
    <property type="match status" value="1"/>
</dbReference>
<dbReference type="AlphaFoldDB" id="A0A6G5A1S2"/>
<name>A0A6G5A1S2_RHIMP</name>
<accession>A0A6G5A1S2</accession>
<dbReference type="SUPFAM" id="SSF50814">
    <property type="entry name" value="Lipocalins"/>
    <property type="match status" value="1"/>
</dbReference>
<dbReference type="EMBL" id="GIKN01002689">
    <property type="protein sequence ID" value="NIE44962.1"/>
    <property type="molecule type" value="Transcribed_RNA"/>
</dbReference>
<proteinExistence type="predicted"/>
<sequence length="202" mass="22785">MGELIRICTMLTFTTLILWTLSVTSVTGNVYSPFDVLKMNLSGYQNPWPVINNTNNVYLSRVSEENVTLHCIKSRYWGYEESNKTVYRSLNFSTPSKSTSYNISLNVSYVKSQNESNITMLEVTSKDQLELVFPSGTYCSTNHSFPVLYSDSNCLILGDAINATRFTNCSLWFPYKIGRLNPQHVASSYSLFSVGKELSLIG</sequence>
<feature type="chain" id="PRO_5026040887" evidence="1">
    <location>
        <begin position="29"/>
        <end position="202"/>
    </location>
</feature>
<reference evidence="2" key="1">
    <citation type="submission" date="2020-03" db="EMBL/GenBank/DDBJ databases">
        <title>A transcriptome and proteome of the tick Rhipicephalus microplus shaped by the genetic composition of its hosts and developmental stage.</title>
        <authorList>
            <person name="Garcia G.R."/>
            <person name="Ribeiro J.M.C."/>
            <person name="Maruyama S.R."/>
            <person name="Gardinasse L.G."/>
            <person name="Nelson K."/>
            <person name="Ferreira B.R."/>
            <person name="Andrade T.G."/>
            <person name="Santos I.K.F.M."/>
        </authorList>
    </citation>
    <scope>NUCLEOTIDE SEQUENCE</scope>
    <source>
        <strain evidence="2">NSGR</strain>
        <tissue evidence="2">Salivary glands</tissue>
    </source>
</reference>
<evidence type="ECO:0000313" key="2">
    <source>
        <dbReference type="EMBL" id="NIE44962.1"/>
    </source>
</evidence>
<dbReference type="InterPro" id="IPR002970">
    <property type="entry name" value="Tick_his-bd"/>
</dbReference>
<dbReference type="GO" id="GO:0043176">
    <property type="term" value="F:amine binding"/>
    <property type="evidence" value="ECO:0007669"/>
    <property type="project" value="InterPro"/>
</dbReference>